<organism evidence="1 2">
    <name type="scientific">Pseudoalteromonas ulvae</name>
    <dbReference type="NCBI Taxonomy" id="107327"/>
    <lineage>
        <taxon>Bacteria</taxon>
        <taxon>Pseudomonadati</taxon>
        <taxon>Pseudomonadota</taxon>
        <taxon>Gammaproteobacteria</taxon>
        <taxon>Alteromonadales</taxon>
        <taxon>Pseudoalteromonadaceae</taxon>
        <taxon>Pseudoalteromonas</taxon>
    </lineage>
</organism>
<comment type="caution">
    <text evidence="1">The sequence shown here is derived from an EMBL/GenBank/DDBJ whole genome shotgun (WGS) entry which is preliminary data.</text>
</comment>
<accession>A0A244CLR8</accession>
<evidence type="ECO:0000313" key="2">
    <source>
        <dbReference type="Proteomes" id="UP000194841"/>
    </source>
</evidence>
<proteinExistence type="predicted"/>
<dbReference type="RefSeq" id="WP_086745459.1">
    <property type="nucleotide sequence ID" value="NZ_MWPV01000006.1"/>
</dbReference>
<keyword evidence="2" id="KW-1185">Reference proteome</keyword>
<name>A0A244CLR8_PSEDV</name>
<gene>
    <name evidence="1" type="ORF">B1199_17655</name>
</gene>
<dbReference type="EMBL" id="MWPV01000006">
    <property type="protein sequence ID" value="OUL56488.1"/>
    <property type="molecule type" value="Genomic_DNA"/>
</dbReference>
<protein>
    <submittedName>
        <fullName evidence="1">Uncharacterized protein</fullName>
    </submittedName>
</protein>
<dbReference type="AlphaFoldDB" id="A0A244CLR8"/>
<evidence type="ECO:0000313" key="1">
    <source>
        <dbReference type="EMBL" id="OUL56488.1"/>
    </source>
</evidence>
<dbReference type="Proteomes" id="UP000194841">
    <property type="component" value="Unassembled WGS sequence"/>
</dbReference>
<sequence>MKIEEIDTSSAYVPIGRLFIVTQQICENEELFLAECLKKDDISIAVEERVVIELNDFSDSIKLMIQDLENSKMKSRYISTIQNIVSVTGLSHDPASAGGSFLIKCLNGIYYINWHRES</sequence>
<reference evidence="1 2" key="1">
    <citation type="submission" date="2017-02" db="EMBL/GenBank/DDBJ databases">
        <title>Pseudoalteromonas ulvae TC14 Genome.</title>
        <authorList>
            <person name="Molmeret M."/>
        </authorList>
    </citation>
    <scope>NUCLEOTIDE SEQUENCE [LARGE SCALE GENOMIC DNA]</scope>
    <source>
        <strain evidence="1">TC14</strain>
    </source>
</reference>